<dbReference type="PANTHER" id="PTHR37908">
    <property type="entry name" value="TRANSMEMBRANE PROTEIN"/>
    <property type="match status" value="1"/>
</dbReference>
<name>A0AA42B3W1_PAPNU</name>
<feature type="compositionally biased region" description="Pro residues" evidence="1">
    <location>
        <begin position="76"/>
        <end position="88"/>
    </location>
</feature>
<feature type="region of interest" description="Disordered" evidence="1">
    <location>
        <begin position="55"/>
        <end position="96"/>
    </location>
</feature>
<feature type="signal peptide" evidence="2">
    <location>
        <begin position="1"/>
        <end position="22"/>
    </location>
</feature>
<proteinExistence type="predicted"/>
<accession>A0AA42B3W1</accession>
<dbReference type="Proteomes" id="UP001177140">
    <property type="component" value="Unassembled WGS sequence"/>
</dbReference>
<sequence>MGCSYFLGFLIFSAVLVDLCSSQGVGRKLMTLEINEEGSGVVLLEARKMAEVMDYTDPEANKNPKSGSYLFTSPLSPLPPPPPPPYYDPPRHRHHD</sequence>
<evidence type="ECO:0000313" key="3">
    <source>
        <dbReference type="EMBL" id="MCL7049411.1"/>
    </source>
</evidence>
<dbReference type="EMBL" id="JAJJMA010315671">
    <property type="protein sequence ID" value="MCL7049411.1"/>
    <property type="molecule type" value="Genomic_DNA"/>
</dbReference>
<protein>
    <submittedName>
        <fullName evidence="3">Uncharacterized protein</fullName>
    </submittedName>
</protein>
<dbReference type="AlphaFoldDB" id="A0AA42B3W1"/>
<reference evidence="3" key="1">
    <citation type="submission" date="2022-03" db="EMBL/GenBank/DDBJ databases">
        <title>A functionally conserved STORR gene fusion in Papaver species that diverged 16.8 million years ago.</title>
        <authorList>
            <person name="Catania T."/>
        </authorList>
    </citation>
    <scope>NUCLEOTIDE SEQUENCE</scope>
    <source>
        <strain evidence="3">S-191538</strain>
    </source>
</reference>
<keyword evidence="2" id="KW-0732">Signal</keyword>
<dbReference type="PANTHER" id="PTHR37908:SF4">
    <property type="entry name" value="PROTEIN, PUTATIVE-RELATED"/>
    <property type="match status" value="1"/>
</dbReference>
<gene>
    <name evidence="3" type="ORF">MKW94_021156</name>
</gene>
<comment type="caution">
    <text evidence="3">The sequence shown here is derived from an EMBL/GenBank/DDBJ whole genome shotgun (WGS) entry which is preliminary data.</text>
</comment>
<keyword evidence="4" id="KW-1185">Reference proteome</keyword>
<feature type="chain" id="PRO_5041329308" evidence="2">
    <location>
        <begin position="23"/>
        <end position="96"/>
    </location>
</feature>
<evidence type="ECO:0000256" key="2">
    <source>
        <dbReference type="SAM" id="SignalP"/>
    </source>
</evidence>
<evidence type="ECO:0000313" key="4">
    <source>
        <dbReference type="Proteomes" id="UP001177140"/>
    </source>
</evidence>
<evidence type="ECO:0000256" key="1">
    <source>
        <dbReference type="SAM" id="MobiDB-lite"/>
    </source>
</evidence>
<organism evidence="3 4">
    <name type="scientific">Papaver nudicaule</name>
    <name type="common">Iceland poppy</name>
    <dbReference type="NCBI Taxonomy" id="74823"/>
    <lineage>
        <taxon>Eukaryota</taxon>
        <taxon>Viridiplantae</taxon>
        <taxon>Streptophyta</taxon>
        <taxon>Embryophyta</taxon>
        <taxon>Tracheophyta</taxon>
        <taxon>Spermatophyta</taxon>
        <taxon>Magnoliopsida</taxon>
        <taxon>Ranunculales</taxon>
        <taxon>Papaveraceae</taxon>
        <taxon>Papaveroideae</taxon>
        <taxon>Papaver</taxon>
    </lineage>
</organism>